<protein>
    <recommendedName>
        <fullName evidence="5">BTB-domain-containing protein</fullName>
    </recommendedName>
</protein>
<evidence type="ECO:0000259" key="1">
    <source>
        <dbReference type="PROSITE" id="PS50097"/>
    </source>
</evidence>
<dbReference type="Pfam" id="PF07534">
    <property type="entry name" value="TLD"/>
    <property type="match status" value="1"/>
</dbReference>
<dbReference type="SMART" id="SM00225">
    <property type="entry name" value="BTB"/>
    <property type="match status" value="1"/>
</dbReference>
<dbReference type="PROSITE" id="PS51886">
    <property type="entry name" value="TLDC"/>
    <property type="match status" value="1"/>
</dbReference>
<feature type="domain" description="TLDc" evidence="2">
    <location>
        <begin position="139"/>
        <end position="318"/>
    </location>
</feature>
<accession>A0A015LAM3</accession>
<dbReference type="Gene3D" id="3.30.710.10">
    <property type="entry name" value="Potassium Channel Kv1.1, Chain A"/>
    <property type="match status" value="1"/>
</dbReference>
<dbReference type="PANTHER" id="PTHR24410">
    <property type="entry name" value="HL07962P-RELATED"/>
    <property type="match status" value="1"/>
</dbReference>
<evidence type="ECO:0000259" key="2">
    <source>
        <dbReference type="PROSITE" id="PS51886"/>
    </source>
</evidence>
<reference evidence="3 4" key="1">
    <citation type="submission" date="2014-02" db="EMBL/GenBank/DDBJ databases">
        <title>Single nucleus genome sequencing reveals high similarity among nuclei of an endomycorrhizal fungus.</title>
        <authorList>
            <person name="Lin K."/>
            <person name="Geurts R."/>
            <person name="Zhang Z."/>
            <person name="Limpens E."/>
            <person name="Saunders D.G."/>
            <person name="Mu D."/>
            <person name="Pang E."/>
            <person name="Cao H."/>
            <person name="Cha H."/>
            <person name="Lin T."/>
            <person name="Zhou Q."/>
            <person name="Shang Y."/>
            <person name="Li Y."/>
            <person name="Ivanov S."/>
            <person name="Sharma T."/>
            <person name="Velzen R.V."/>
            <person name="Ruijter N.D."/>
            <person name="Aanen D.K."/>
            <person name="Win J."/>
            <person name="Kamoun S."/>
            <person name="Bisseling T."/>
            <person name="Huang S."/>
        </authorList>
    </citation>
    <scope>NUCLEOTIDE SEQUENCE [LARGE SCALE GENOMIC DNA]</scope>
    <source>
        <strain evidence="4">DAOM197198w</strain>
    </source>
</reference>
<dbReference type="Proteomes" id="UP000022910">
    <property type="component" value="Unassembled WGS sequence"/>
</dbReference>
<dbReference type="STRING" id="1432141.A0A015LAM3"/>
<dbReference type="InterPro" id="IPR011333">
    <property type="entry name" value="SKP1/BTB/POZ_sf"/>
</dbReference>
<dbReference type="AlphaFoldDB" id="A0A015LAM3"/>
<dbReference type="InterPro" id="IPR006571">
    <property type="entry name" value="TLDc_dom"/>
</dbReference>
<dbReference type="CDD" id="cd18186">
    <property type="entry name" value="BTB_POZ_ZBTB_KLHL-like"/>
    <property type="match status" value="1"/>
</dbReference>
<evidence type="ECO:0000313" key="4">
    <source>
        <dbReference type="Proteomes" id="UP000022910"/>
    </source>
</evidence>
<dbReference type="InterPro" id="IPR000210">
    <property type="entry name" value="BTB/POZ_dom"/>
</dbReference>
<dbReference type="HOGENOM" id="CLU_021542_0_1_1"/>
<name>A0A015LAM3_RHIIW</name>
<dbReference type="PROSITE" id="PS50097">
    <property type="entry name" value="BTB"/>
    <property type="match status" value="1"/>
</dbReference>
<dbReference type="EMBL" id="JEMT01011856">
    <property type="protein sequence ID" value="EXX76749.1"/>
    <property type="molecule type" value="Genomic_DNA"/>
</dbReference>
<evidence type="ECO:0008006" key="5">
    <source>
        <dbReference type="Google" id="ProtNLM"/>
    </source>
</evidence>
<gene>
    <name evidence="3" type="ORF">RirG_030200</name>
</gene>
<dbReference type="PANTHER" id="PTHR24410:SF23">
    <property type="entry name" value="BTB DOMAIN-CONTAINING PROTEIN-RELATED"/>
    <property type="match status" value="1"/>
</dbReference>
<dbReference type="InterPro" id="IPR051481">
    <property type="entry name" value="BTB-POZ/Galectin-3-binding"/>
</dbReference>
<keyword evidence="4" id="KW-1185">Reference proteome</keyword>
<dbReference type="Pfam" id="PF00651">
    <property type="entry name" value="BTB"/>
    <property type="match status" value="1"/>
</dbReference>
<dbReference type="SUPFAM" id="SSF54695">
    <property type="entry name" value="POZ domain"/>
    <property type="match status" value="1"/>
</dbReference>
<sequence>MKLVFHSNLSKNLSLILNDADDYNVIIQVGENQNTKEFHAHSVILRARSPYFKNALSANRAAKKNNMIMFNKPIVTPIVFEMILKYIYTGEIDFAKQSGENILGLLIAVDELLLEKLFDHIQDYLIEKHNSWIGNFESNIIKPELANIIANWIDNKDAKFTRTISDPLYKFKLIYRGSRDGINNKSFRGKCNGRVASLVLIEEKKSNMIFGGYSSIGFSSLGDQYLSENNARHYYSSDNFIFSFENSEDVQNMKIGRVINSNKAILEMGDSVGFNFGWGSFCMDKKVFYINKRNYYESISNEEHITGTIKEVEAFVVTNN</sequence>
<comment type="caution">
    <text evidence="3">The sequence shown here is derived from an EMBL/GenBank/DDBJ whole genome shotgun (WGS) entry which is preliminary data.</text>
</comment>
<feature type="domain" description="BTB" evidence="1">
    <location>
        <begin position="23"/>
        <end position="96"/>
    </location>
</feature>
<evidence type="ECO:0000313" key="3">
    <source>
        <dbReference type="EMBL" id="EXX76749.1"/>
    </source>
</evidence>
<organism evidence="3 4">
    <name type="scientific">Rhizophagus irregularis (strain DAOM 197198w)</name>
    <name type="common">Glomus intraradices</name>
    <dbReference type="NCBI Taxonomy" id="1432141"/>
    <lineage>
        <taxon>Eukaryota</taxon>
        <taxon>Fungi</taxon>
        <taxon>Fungi incertae sedis</taxon>
        <taxon>Mucoromycota</taxon>
        <taxon>Glomeromycotina</taxon>
        <taxon>Glomeromycetes</taxon>
        <taxon>Glomerales</taxon>
        <taxon>Glomeraceae</taxon>
        <taxon>Rhizophagus</taxon>
    </lineage>
</organism>
<dbReference type="OrthoDB" id="298084at2759"/>
<proteinExistence type="predicted"/>